<accession>A0A5P9NLH3</accession>
<dbReference type="Pfam" id="PF08240">
    <property type="entry name" value="ADH_N"/>
    <property type="match status" value="1"/>
</dbReference>
<feature type="domain" description="Alcohol dehydrogenase-like C-terminal" evidence="6">
    <location>
        <begin position="190"/>
        <end position="315"/>
    </location>
</feature>
<evidence type="ECO:0000256" key="3">
    <source>
        <dbReference type="ARBA" id="ARBA00022833"/>
    </source>
</evidence>
<keyword evidence="9" id="KW-1185">Reference proteome</keyword>
<dbReference type="Gene3D" id="3.90.180.10">
    <property type="entry name" value="Medium-chain alcohol dehydrogenases, catalytic domain"/>
    <property type="match status" value="1"/>
</dbReference>
<evidence type="ECO:0000256" key="4">
    <source>
        <dbReference type="ARBA" id="ARBA00023002"/>
    </source>
</evidence>
<dbReference type="Pfam" id="PF00107">
    <property type="entry name" value="ADH_zinc_N"/>
    <property type="match status" value="1"/>
</dbReference>
<dbReference type="InterPro" id="IPR036291">
    <property type="entry name" value="NAD(P)-bd_dom_sf"/>
</dbReference>
<evidence type="ECO:0000256" key="1">
    <source>
        <dbReference type="ARBA" id="ARBA00001947"/>
    </source>
</evidence>
<dbReference type="PROSITE" id="PS00059">
    <property type="entry name" value="ADH_ZINC"/>
    <property type="match status" value="1"/>
</dbReference>
<dbReference type="InterPro" id="IPR013149">
    <property type="entry name" value="ADH-like_C"/>
</dbReference>
<evidence type="ECO:0000313" key="8">
    <source>
        <dbReference type="EMBL" id="QFU75778.1"/>
    </source>
</evidence>
<dbReference type="InterPro" id="IPR011032">
    <property type="entry name" value="GroES-like_sf"/>
</dbReference>
<evidence type="ECO:0000256" key="2">
    <source>
        <dbReference type="ARBA" id="ARBA00022723"/>
    </source>
</evidence>
<protein>
    <submittedName>
        <fullName evidence="8">Theronine dehydrogenase</fullName>
    </submittedName>
</protein>
<dbReference type="KEGG" id="halc:EY643_08965"/>
<dbReference type="PANTHER" id="PTHR42813:SF2">
    <property type="entry name" value="DEHYDROGENASE, ZINC-CONTAINING, PUTATIVE (AFU_ORTHOLOGUE AFUA_2G02810)-RELATED"/>
    <property type="match status" value="1"/>
</dbReference>
<evidence type="ECO:0000259" key="6">
    <source>
        <dbReference type="Pfam" id="PF00107"/>
    </source>
</evidence>
<comment type="similarity">
    <text evidence="5">Belongs to the zinc-containing alcohol dehydrogenase family.</text>
</comment>
<dbReference type="InterPro" id="IPR002328">
    <property type="entry name" value="ADH_Zn_CS"/>
</dbReference>
<dbReference type="SUPFAM" id="SSF50129">
    <property type="entry name" value="GroES-like"/>
    <property type="match status" value="1"/>
</dbReference>
<reference evidence="8 9" key="1">
    <citation type="submission" date="2019-02" db="EMBL/GenBank/DDBJ databases">
        <authorList>
            <person name="Li S.-H."/>
        </authorList>
    </citation>
    <scope>NUCLEOTIDE SEQUENCE [LARGE SCALE GENOMIC DNA]</scope>
    <source>
        <strain evidence="8 9">IMCC14385</strain>
    </source>
</reference>
<dbReference type="GO" id="GO:0008270">
    <property type="term" value="F:zinc ion binding"/>
    <property type="evidence" value="ECO:0007669"/>
    <property type="project" value="InterPro"/>
</dbReference>
<dbReference type="EMBL" id="CP036422">
    <property type="protein sequence ID" value="QFU75778.1"/>
    <property type="molecule type" value="Genomic_DNA"/>
</dbReference>
<dbReference type="Gene3D" id="3.40.50.720">
    <property type="entry name" value="NAD(P)-binding Rossmann-like Domain"/>
    <property type="match status" value="1"/>
</dbReference>
<sequence>MKALVFNGPKDIRYESFNDPIIRDERNLVVKVLNCSICGSDLHMYHGDRIGKLDYSQPMQHFCTGHEAIGEVMEIGSGVRSHKVGDRIVISGGAACGTCRRCLAGQANLCEAYRTGAAHGTAYGISPDLNGGHADYLEVVNADLTATSIPEGVSDEQAILLTDALATGYYGVKMSGVGPGDTVAVIGQGPIGRLAAEAALAVGASAVYAIDPQASRRNMAQTFGAIGLHPDEAVQRVYEDTRGLGVDSVIEAVGVGPTLTQAVKMARVGGRLSVLGILQANTSMPLHIVQGKSLVVHMGIAGIVDSWPELIPMLQSGRIKGEGVFTHHFDLSDGAEAYRMFDAQEDGVMKLLITP</sequence>
<evidence type="ECO:0000313" key="9">
    <source>
        <dbReference type="Proteomes" id="UP000326287"/>
    </source>
</evidence>
<evidence type="ECO:0000256" key="5">
    <source>
        <dbReference type="RuleBase" id="RU361277"/>
    </source>
</evidence>
<proteinExistence type="inferred from homology"/>
<dbReference type="PANTHER" id="PTHR42813">
    <property type="entry name" value="ZINC-TYPE ALCOHOL DEHYDROGENASE-LIKE"/>
    <property type="match status" value="1"/>
</dbReference>
<dbReference type="GO" id="GO:0016491">
    <property type="term" value="F:oxidoreductase activity"/>
    <property type="evidence" value="ECO:0007669"/>
    <property type="project" value="UniProtKB-KW"/>
</dbReference>
<dbReference type="SUPFAM" id="SSF51735">
    <property type="entry name" value="NAD(P)-binding Rossmann-fold domains"/>
    <property type="match status" value="1"/>
</dbReference>
<name>A0A5P9NLH3_9GAMM</name>
<gene>
    <name evidence="8" type="ORF">EY643_08965</name>
</gene>
<dbReference type="RefSeq" id="WP_152661885.1">
    <property type="nucleotide sequence ID" value="NZ_CP036422.1"/>
</dbReference>
<dbReference type="Proteomes" id="UP000326287">
    <property type="component" value="Chromosome"/>
</dbReference>
<comment type="cofactor">
    <cofactor evidence="1 5">
        <name>Zn(2+)</name>
        <dbReference type="ChEBI" id="CHEBI:29105"/>
    </cofactor>
</comment>
<keyword evidence="4" id="KW-0560">Oxidoreductase</keyword>
<dbReference type="InterPro" id="IPR013154">
    <property type="entry name" value="ADH-like_N"/>
</dbReference>
<feature type="domain" description="Alcohol dehydrogenase-like N-terminal" evidence="7">
    <location>
        <begin position="26"/>
        <end position="143"/>
    </location>
</feature>
<evidence type="ECO:0000259" key="7">
    <source>
        <dbReference type="Pfam" id="PF08240"/>
    </source>
</evidence>
<dbReference type="OrthoDB" id="9773078at2"/>
<dbReference type="AlphaFoldDB" id="A0A5P9NLH3"/>
<organism evidence="8 9">
    <name type="scientific">Halioglobus maricola</name>
    <dbReference type="NCBI Taxonomy" id="2601894"/>
    <lineage>
        <taxon>Bacteria</taxon>
        <taxon>Pseudomonadati</taxon>
        <taxon>Pseudomonadota</taxon>
        <taxon>Gammaproteobacteria</taxon>
        <taxon>Cellvibrionales</taxon>
        <taxon>Halieaceae</taxon>
        <taxon>Halioglobus</taxon>
    </lineage>
</organism>
<keyword evidence="2 5" id="KW-0479">Metal-binding</keyword>
<keyword evidence="3 5" id="KW-0862">Zinc</keyword>